<proteinExistence type="predicted"/>
<organism evidence="2 3">
    <name type="scientific">Pseudonocardia asaccharolytica DSM 44247 = NBRC 16224</name>
    <dbReference type="NCBI Taxonomy" id="1123024"/>
    <lineage>
        <taxon>Bacteria</taxon>
        <taxon>Bacillati</taxon>
        <taxon>Actinomycetota</taxon>
        <taxon>Actinomycetes</taxon>
        <taxon>Pseudonocardiales</taxon>
        <taxon>Pseudonocardiaceae</taxon>
        <taxon>Pseudonocardia</taxon>
    </lineage>
</organism>
<keyword evidence="1" id="KW-1133">Transmembrane helix</keyword>
<sequence length="267" mass="26963">MIEVRARIAPVRWRIGLATGLVGALVAVVLGLLTFGVQTTVAPRGVPLALVIPRGDAGAALAPMAQQIGTQGGDAVEWHVVDAVTATELLDDAEVYGILEIAPTSEGLAITTTTSGAVNPSGTQVAEQMLGRAGGAIAQAITQRTGVAPAITATTVHPAPPAARALPLVATALLWIGGLAANAVLLLRFARAGRGLPVGAAMVGAATIAVAGPAVILGFEALWGLGIDWTWGRWASSPSSRAGSGSCRRRCCGWPGSRVSACLRCCT</sequence>
<evidence type="ECO:0000313" key="2">
    <source>
        <dbReference type="EMBL" id="GEL20154.1"/>
    </source>
</evidence>
<accession>A0A511D927</accession>
<protein>
    <submittedName>
        <fullName evidence="2">Uncharacterized protein</fullName>
    </submittedName>
</protein>
<gene>
    <name evidence="2" type="ORF">PA7_39910</name>
</gene>
<dbReference type="RefSeq" id="WP_051233412.1">
    <property type="nucleotide sequence ID" value="NZ_AUII01000034.1"/>
</dbReference>
<feature type="transmembrane region" description="Helical" evidence="1">
    <location>
        <begin position="165"/>
        <end position="187"/>
    </location>
</feature>
<dbReference type="AlphaFoldDB" id="A0A511D927"/>
<dbReference type="Proteomes" id="UP000321328">
    <property type="component" value="Unassembled WGS sequence"/>
</dbReference>
<name>A0A511D927_9PSEU</name>
<keyword evidence="1" id="KW-0812">Transmembrane</keyword>
<feature type="transmembrane region" description="Helical" evidence="1">
    <location>
        <begin position="199"/>
        <end position="219"/>
    </location>
</feature>
<dbReference type="STRING" id="1123024.GCA_000423625_04472"/>
<keyword evidence="3" id="KW-1185">Reference proteome</keyword>
<evidence type="ECO:0000313" key="3">
    <source>
        <dbReference type="Proteomes" id="UP000321328"/>
    </source>
</evidence>
<keyword evidence="1" id="KW-0472">Membrane</keyword>
<dbReference type="EMBL" id="BJVI01000059">
    <property type="protein sequence ID" value="GEL20154.1"/>
    <property type="molecule type" value="Genomic_DNA"/>
</dbReference>
<reference evidence="2 3" key="1">
    <citation type="submission" date="2019-07" db="EMBL/GenBank/DDBJ databases">
        <title>Whole genome shotgun sequence of Pseudonocardia asaccharolytica NBRC 16224.</title>
        <authorList>
            <person name="Hosoyama A."/>
            <person name="Uohara A."/>
            <person name="Ohji S."/>
            <person name="Ichikawa N."/>
        </authorList>
    </citation>
    <scope>NUCLEOTIDE SEQUENCE [LARGE SCALE GENOMIC DNA]</scope>
    <source>
        <strain evidence="2 3">NBRC 16224</strain>
    </source>
</reference>
<comment type="caution">
    <text evidence="2">The sequence shown here is derived from an EMBL/GenBank/DDBJ whole genome shotgun (WGS) entry which is preliminary data.</text>
</comment>
<evidence type="ECO:0000256" key="1">
    <source>
        <dbReference type="SAM" id="Phobius"/>
    </source>
</evidence>
<feature type="transmembrane region" description="Helical" evidence="1">
    <location>
        <begin position="15"/>
        <end position="37"/>
    </location>
</feature>